<keyword evidence="1" id="KW-1133">Transmembrane helix</keyword>
<organism evidence="2 3">
    <name type="scientific">Mesoplasma chauliocola</name>
    <dbReference type="NCBI Taxonomy" id="216427"/>
    <lineage>
        <taxon>Bacteria</taxon>
        <taxon>Bacillati</taxon>
        <taxon>Mycoplasmatota</taxon>
        <taxon>Mollicutes</taxon>
        <taxon>Entomoplasmatales</taxon>
        <taxon>Entomoplasmataceae</taxon>
        <taxon>Mesoplasma</taxon>
    </lineage>
</organism>
<proteinExistence type="predicted"/>
<reference evidence="2 3" key="1">
    <citation type="submission" date="2017-08" db="EMBL/GenBank/DDBJ databases">
        <title>Complete Genome Sequence of Mesoplasma chauliocola.</title>
        <authorList>
            <person name="Knight T.F.Jr."/>
            <person name="Citino T."/>
        </authorList>
    </citation>
    <scope>NUCLEOTIDE SEQUENCE [LARGE SCALE GENOMIC DNA]</scope>
    <source>
        <strain evidence="2 3">CHPA-2</strain>
    </source>
</reference>
<evidence type="ECO:0000256" key="1">
    <source>
        <dbReference type="SAM" id="Phobius"/>
    </source>
</evidence>
<keyword evidence="3" id="KW-1185">Reference proteome</keyword>
<evidence type="ECO:0000313" key="2">
    <source>
        <dbReference type="EMBL" id="ASZ09467.1"/>
    </source>
</evidence>
<dbReference type="KEGG" id="mchc:CK556_03430"/>
<accession>A0A249SPB8</accession>
<keyword evidence="1" id="KW-0472">Membrane</keyword>
<dbReference type="STRING" id="1336232.GCA_000518825_01185"/>
<dbReference type="EMBL" id="CP023173">
    <property type="protein sequence ID" value="ASZ09467.1"/>
    <property type="molecule type" value="Genomic_DNA"/>
</dbReference>
<dbReference type="AlphaFoldDB" id="A0A249SPB8"/>
<feature type="transmembrane region" description="Helical" evidence="1">
    <location>
        <begin position="52"/>
        <end position="76"/>
    </location>
</feature>
<gene>
    <name evidence="2" type="ORF">CK556_03430</name>
</gene>
<protein>
    <submittedName>
        <fullName evidence="2">Uncharacterized protein</fullName>
    </submittedName>
</protein>
<keyword evidence="1" id="KW-0812">Transmembrane</keyword>
<name>A0A249SPB8_9MOLU</name>
<evidence type="ECO:0000313" key="3">
    <source>
        <dbReference type="Proteomes" id="UP000232229"/>
    </source>
</evidence>
<sequence length="95" mass="10781">MDILKRALSTAINLFLAVITIGILPLILWLCKVPQVGQLIFKTPKADTRGSGLIYFQIYMLLTGFIIFGWILMAIWCLMGRQPLALEITNWLQSK</sequence>
<feature type="transmembrane region" description="Helical" evidence="1">
    <location>
        <begin position="12"/>
        <end position="31"/>
    </location>
</feature>
<dbReference type="Proteomes" id="UP000232229">
    <property type="component" value="Chromosome"/>
</dbReference>